<keyword evidence="3" id="KW-0645">Protease</keyword>
<evidence type="ECO:0000256" key="1">
    <source>
        <dbReference type="SAM" id="Phobius"/>
    </source>
</evidence>
<gene>
    <name evidence="3" type="ORF">JOC73_002491</name>
</gene>
<feature type="transmembrane region" description="Helical" evidence="1">
    <location>
        <begin position="201"/>
        <end position="218"/>
    </location>
</feature>
<dbReference type="Proteomes" id="UP001314796">
    <property type="component" value="Unassembled WGS sequence"/>
</dbReference>
<dbReference type="PANTHER" id="PTHR36435">
    <property type="entry name" value="SLR1288 PROTEIN"/>
    <property type="match status" value="1"/>
</dbReference>
<keyword evidence="1" id="KW-0812">Transmembrane</keyword>
<evidence type="ECO:0000259" key="2">
    <source>
        <dbReference type="Pfam" id="PF02517"/>
    </source>
</evidence>
<evidence type="ECO:0000313" key="4">
    <source>
        <dbReference type="Proteomes" id="UP001314796"/>
    </source>
</evidence>
<dbReference type="GO" id="GO:0006508">
    <property type="term" value="P:proteolysis"/>
    <property type="evidence" value="ECO:0007669"/>
    <property type="project" value="UniProtKB-KW"/>
</dbReference>
<dbReference type="Pfam" id="PF02517">
    <property type="entry name" value="Rce1-like"/>
    <property type="match status" value="1"/>
</dbReference>
<comment type="caution">
    <text evidence="3">The sequence shown here is derived from an EMBL/GenBank/DDBJ whole genome shotgun (WGS) entry which is preliminary data.</text>
</comment>
<feature type="transmembrane region" description="Helical" evidence="1">
    <location>
        <begin position="155"/>
        <end position="171"/>
    </location>
</feature>
<dbReference type="GO" id="GO:0008233">
    <property type="term" value="F:peptidase activity"/>
    <property type="evidence" value="ECO:0007669"/>
    <property type="project" value="UniProtKB-KW"/>
</dbReference>
<feature type="transmembrane region" description="Helical" evidence="1">
    <location>
        <begin position="12"/>
        <end position="29"/>
    </location>
</feature>
<feature type="transmembrane region" description="Helical" evidence="1">
    <location>
        <begin position="238"/>
        <end position="262"/>
    </location>
</feature>
<sequence>MKERKLRVLDANLLYLICGILFITIGGYLQSKNLWSGLIITQYLIVLAPPVLYLLLRKINIKKTMRVNKISVKHGFLVALITILMYPTALFANTVFMFLLSLLGNLNVPQLPMPENIREYLIMIPIVSLTAGLCEEVLFRGFVMAGYERLGKKRAIIISAVLFGFFHMNIYNLMGPIVLGLVFGYLVVVTDSIFAGVIGHMVNNGFALTLGFGVNYIMQKVDLEKYAQADKPEVSTTVSLLVSAIFFAGLGIAFGLIGYQLIKIIKRDMDAKQDKLHDGQVENREEEIQNEQHKQTRTIEFLPLALMFVGIIFFAFLQVREIIHLG</sequence>
<dbReference type="PANTHER" id="PTHR36435:SF1">
    <property type="entry name" value="CAAX AMINO TERMINAL PROTEASE FAMILY PROTEIN"/>
    <property type="match status" value="1"/>
</dbReference>
<keyword evidence="1" id="KW-0472">Membrane</keyword>
<keyword evidence="4" id="KW-1185">Reference proteome</keyword>
<reference evidence="3 4" key="1">
    <citation type="submission" date="2021-01" db="EMBL/GenBank/DDBJ databases">
        <title>Genomic Encyclopedia of Type Strains, Phase IV (KMG-IV): sequencing the most valuable type-strain genomes for metagenomic binning, comparative biology and taxonomic classification.</title>
        <authorList>
            <person name="Goeker M."/>
        </authorList>
    </citation>
    <scope>NUCLEOTIDE SEQUENCE [LARGE SCALE GENOMIC DNA]</scope>
    <source>
        <strain evidence="3 4">DSM 25890</strain>
    </source>
</reference>
<feature type="domain" description="CAAX prenyl protease 2/Lysostaphin resistance protein A-like" evidence="2">
    <location>
        <begin position="120"/>
        <end position="205"/>
    </location>
</feature>
<organism evidence="3 4">
    <name type="scientific">Alkaliphilus hydrothermalis</name>
    <dbReference type="NCBI Taxonomy" id="1482730"/>
    <lineage>
        <taxon>Bacteria</taxon>
        <taxon>Bacillati</taxon>
        <taxon>Bacillota</taxon>
        <taxon>Clostridia</taxon>
        <taxon>Peptostreptococcales</taxon>
        <taxon>Natronincolaceae</taxon>
        <taxon>Alkaliphilus</taxon>
    </lineage>
</organism>
<feature type="transmembrane region" description="Helical" evidence="1">
    <location>
        <begin position="35"/>
        <end position="56"/>
    </location>
</feature>
<keyword evidence="3" id="KW-0378">Hydrolase</keyword>
<protein>
    <submittedName>
        <fullName evidence="3">Membrane protease YdiL (CAAX protease family)</fullName>
    </submittedName>
</protein>
<dbReference type="InterPro" id="IPR003675">
    <property type="entry name" value="Rce1/LyrA-like_dom"/>
</dbReference>
<feature type="transmembrane region" description="Helical" evidence="1">
    <location>
        <begin position="120"/>
        <end position="143"/>
    </location>
</feature>
<proteinExistence type="predicted"/>
<keyword evidence="1" id="KW-1133">Transmembrane helix</keyword>
<feature type="transmembrane region" description="Helical" evidence="1">
    <location>
        <begin position="301"/>
        <end position="319"/>
    </location>
</feature>
<dbReference type="RefSeq" id="WP_204403634.1">
    <property type="nucleotide sequence ID" value="NZ_JAFBEE010000020.1"/>
</dbReference>
<accession>A0ABS2NT19</accession>
<dbReference type="EMBL" id="JAFBEE010000020">
    <property type="protein sequence ID" value="MBM7615917.1"/>
    <property type="molecule type" value="Genomic_DNA"/>
</dbReference>
<name>A0ABS2NT19_9FIRM</name>
<feature type="transmembrane region" description="Helical" evidence="1">
    <location>
        <begin position="76"/>
        <end position="100"/>
    </location>
</feature>
<dbReference type="InterPro" id="IPR052710">
    <property type="entry name" value="CAAX_protease"/>
</dbReference>
<evidence type="ECO:0000313" key="3">
    <source>
        <dbReference type="EMBL" id="MBM7615917.1"/>
    </source>
</evidence>